<accession>A0ACB8BF36</accession>
<organism evidence="1 2">
    <name type="scientific">Leucogyrophana mollusca</name>
    <dbReference type="NCBI Taxonomy" id="85980"/>
    <lineage>
        <taxon>Eukaryota</taxon>
        <taxon>Fungi</taxon>
        <taxon>Dikarya</taxon>
        <taxon>Basidiomycota</taxon>
        <taxon>Agaricomycotina</taxon>
        <taxon>Agaricomycetes</taxon>
        <taxon>Agaricomycetidae</taxon>
        <taxon>Boletales</taxon>
        <taxon>Boletales incertae sedis</taxon>
        <taxon>Leucogyrophana</taxon>
    </lineage>
</organism>
<reference evidence="1" key="1">
    <citation type="journal article" date="2021" name="New Phytol.">
        <title>Evolutionary innovations through gain and loss of genes in the ectomycorrhizal Boletales.</title>
        <authorList>
            <person name="Wu G."/>
            <person name="Miyauchi S."/>
            <person name="Morin E."/>
            <person name="Kuo A."/>
            <person name="Drula E."/>
            <person name="Varga T."/>
            <person name="Kohler A."/>
            <person name="Feng B."/>
            <person name="Cao Y."/>
            <person name="Lipzen A."/>
            <person name="Daum C."/>
            <person name="Hundley H."/>
            <person name="Pangilinan J."/>
            <person name="Johnson J."/>
            <person name="Barry K."/>
            <person name="LaButti K."/>
            <person name="Ng V."/>
            <person name="Ahrendt S."/>
            <person name="Min B."/>
            <person name="Choi I.G."/>
            <person name="Park H."/>
            <person name="Plett J.M."/>
            <person name="Magnuson J."/>
            <person name="Spatafora J.W."/>
            <person name="Nagy L.G."/>
            <person name="Henrissat B."/>
            <person name="Grigoriev I.V."/>
            <person name="Yang Z.L."/>
            <person name="Xu J."/>
            <person name="Martin F.M."/>
        </authorList>
    </citation>
    <scope>NUCLEOTIDE SEQUENCE</scope>
    <source>
        <strain evidence="1">KUC20120723A-06</strain>
    </source>
</reference>
<evidence type="ECO:0000313" key="1">
    <source>
        <dbReference type="EMBL" id="KAH7923853.1"/>
    </source>
</evidence>
<comment type="caution">
    <text evidence="1">The sequence shown here is derived from an EMBL/GenBank/DDBJ whole genome shotgun (WGS) entry which is preliminary data.</text>
</comment>
<gene>
    <name evidence="1" type="ORF">BV22DRAFT_552895</name>
</gene>
<keyword evidence="2" id="KW-1185">Reference proteome</keyword>
<protein>
    <submittedName>
        <fullName evidence="1">Uncharacterized protein</fullName>
    </submittedName>
</protein>
<sequence>MGACKRCQITEQQCIPRGRKKRKPALSQEELEEKSFDQDRQIRQLLQQLQRSQAESRYNVWVRNAPSYPDWFEGTLQSPAELANMEHFTALPSISSPPTIVKYCALYPDEVIDLFSLYFETINPSFSILDPEYHTPAKLIWSHPFLFTVGECLFVSLVFWLLLRVNLVCALASRHYSKRNIYSLAMKFARDAAGQALISPTKNVETCQAYLLLSVYPVPHRRLAEDRSWMLMGVAFSLARELGLHQDPPSSLDEREKLNRTRTWLNCFCVDGSYSTQSAKIPMISRDDYVARNSRDWYRSSPLNLTIDAHLCWYVHMITTMLDYRADLHVLRKEGESFDIVSKAVAYDLQLCLTCEEWTAKLGTHPDRQTFIFQYRADSSSMIAAYMRLAVLSQAFQHGSRSEASSASYVSHEVMVQRLYPTGRLRYALESQFLFAAFAAAFLLNLLSPEFLAVFDETVQEYNIALIRELIEVLGSSICAVDGQHSPALYSRFLSSLLGKYESRRNAWKRRHVPEVTLEFNMQRFLGLASVDGGMPESAQAQRSAIQEYLALQAHEGA</sequence>
<name>A0ACB8BF36_9AGAM</name>
<evidence type="ECO:0000313" key="2">
    <source>
        <dbReference type="Proteomes" id="UP000790709"/>
    </source>
</evidence>
<proteinExistence type="predicted"/>
<dbReference type="EMBL" id="MU266440">
    <property type="protein sequence ID" value="KAH7923853.1"/>
    <property type="molecule type" value="Genomic_DNA"/>
</dbReference>
<dbReference type="Proteomes" id="UP000790709">
    <property type="component" value="Unassembled WGS sequence"/>
</dbReference>